<sequence length="82" mass="8872">MRVSTIIPAIPLMMPAIQAQFCNRNTPLVYCLSVKNHGCCIRNPRLCPDTPEKCCDESYAGSVDNDKSSLAVEAKAARSLSG</sequence>
<name>A0A9Q8Z9Q3_CURCL</name>
<protein>
    <submittedName>
        <fullName evidence="1">Uncharacterized protein</fullName>
    </submittedName>
</protein>
<gene>
    <name evidence="1" type="ORF">yc1106_03672</name>
</gene>
<dbReference type="EMBL" id="CP089275">
    <property type="protein sequence ID" value="USP76398.1"/>
    <property type="molecule type" value="Genomic_DNA"/>
</dbReference>
<keyword evidence="2" id="KW-1185">Reference proteome</keyword>
<accession>A0A9Q8Z9Q3</accession>
<dbReference type="AlphaFoldDB" id="A0A9Q8Z9Q3"/>
<dbReference type="OrthoDB" id="3683538at2759"/>
<evidence type="ECO:0000313" key="1">
    <source>
        <dbReference type="EMBL" id="USP76398.1"/>
    </source>
</evidence>
<reference evidence="1" key="1">
    <citation type="submission" date="2021-12" db="EMBL/GenBank/DDBJ databases">
        <title>Curvularia clavata genome.</title>
        <authorList>
            <person name="Cao Y."/>
        </authorList>
    </citation>
    <scope>NUCLEOTIDE SEQUENCE</scope>
    <source>
        <strain evidence="1">Yc1106</strain>
    </source>
</reference>
<dbReference type="VEuPathDB" id="FungiDB:yc1106_03672"/>
<organism evidence="1 2">
    <name type="scientific">Curvularia clavata</name>
    <dbReference type="NCBI Taxonomy" id="95742"/>
    <lineage>
        <taxon>Eukaryota</taxon>
        <taxon>Fungi</taxon>
        <taxon>Dikarya</taxon>
        <taxon>Ascomycota</taxon>
        <taxon>Pezizomycotina</taxon>
        <taxon>Dothideomycetes</taxon>
        <taxon>Pleosporomycetidae</taxon>
        <taxon>Pleosporales</taxon>
        <taxon>Pleosporineae</taxon>
        <taxon>Pleosporaceae</taxon>
        <taxon>Curvularia</taxon>
    </lineage>
</organism>
<proteinExistence type="predicted"/>
<dbReference type="Proteomes" id="UP001056012">
    <property type="component" value="Chromosome 2"/>
</dbReference>
<evidence type="ECO:0000313" key="2">
    <source>
        <dbReference type="Proteomes" id="UP001056012"/>
    </source>
</evidence>